<name>Q2RQJ8_RHORT</name>
<reference evidence="3 4" key="1">
    <citation type="journal article" date="2011" name="Stand. Genomic Sci.">
        <title>Complete genome sequence of Rhodospirillum rubrum type strain (S1).</title>
        <authorList>
            <person name="Munk A.C."/>
            <person name="Copeland A."/>
            <person name="Lucas S."/>
            <person name="Lapidus A."/>
            <person name="Del Rio T.G."/>
            <person name="Barry K."/>
            <person name="Detter J.C."/>
            <person name="Hammon N."/>
            <person name="Israni S."/>
            <person name="Pitluck S."/>
            <person name="Brettin T."/>
            <person name="Bruce D."/>
            <person name="Han C."/>
            <person name="Tapia R."/>
            <person name="Gilna P."/>
            <person name="Schmutz J."/>
            <person name="Larimer F."/>
            <person name="Land M."/>
            <person name="Kyrpides N.C."/>
            <person name="Mavromatis K."/>
            <person name="Richardson P."/>
            <person name="Rohde M."/>
            <person name="Goker M."/>
            <person name="Klenk H.P."/>
            <person name="Zhang Y."/>
            <person name="Roberts G.P."/>
            <person name="Reslewic S."/>
            <person name="Schwartz D.C."/>
        </authorList>
    </citation>
    <scope>NUCLEOTIDE SEQUENCE [LARGE SCALE GENOMIC DNA]</scope>
    <source>
        <strain evidence="4">ATCC 11170 / ATH 1.1.1 / DSM 467 / LMG 4362 / NCIMB 8255 / S1</strain>
    </source>
</reference>
<dbReference type="PATRIC" id="fig|269796.9.peg.2906"/>
<dbReference type="KEGG" id="rru:Rru_A2800"/>
<dbReference type="HOGENOM" id="CLU_1757419_0_0_5"/>
<feature type="compositionally biased region" description="Basic and acidic residues" evidence="1">
    <location>
        <begin position="24"/>
        <end position="33"/>
    </location>
</feature>
<evidence type="ECO:0000313" key="3">
    <source>
        <dbReference type="EMBL" id="ABC23597.1"/>
    </source>
</evidence>
<dbReference type="EMBL" id="CP000230">
    <property type="protein sequence ID" value="ABC23597.1"/>
    <property type="molecule type" value="Genomic_DNA"/>
</dbReference>
<sequence>MQMDGSSMIFPSSEALPQSPLPARPKEPHSPERELEQLRWARSRPVCPHCGFRHAYRLEGSQRVRFKCARCRKQYSARRGTVMERSNVPTAGWLTALRLFISAPGAGLPARIERATGVSYKTAWSMVQRMRAAPEDPLILGLRQTTPPPG</sequence>
<feature type="region of interest" description="Disordered" evidence="1">
    <location>
        <begin position="1"/>
        <end position="33"/>
    </location>
</feature>
<evidence type="ECO:0000259" key="2">
    <source>
        <dbReference type="Pfam" id="PF12760"/>
    </source>
</evidence>
<accession>Q2RQJ8</accession>
<dbReference type="PhylomeDB" id="Q2RQJ8"/>
<keyword evidence="4" id="KW-1185">Reference proteome</keyword>
<protein>
    <recommendedName>
        <fullName evidence="2">Transposase zinc-ribbon domain-containing protein</fullName>
    </recommendedName>
</protein>
<dbReference type="InterPro" id="IPR024442">
    <property type="entry name" value="Transposase_Zn_ribbon"/>
</dbReference>
<gene>
    <name evidence="3" type="ordered locus">Rru_A2800</name>
</gene>
<dbReference type="eggNOG" id="COG3677">
    <property type="taxonomic scope" value="Bacteria"/>
</dbReference>
<feature type="domain" description="Transposase zinc-ribbon" evidence="2">
    <location>
        <begin position="35"/>
        <end position="74"/>
    </location>
</feature>
<dbReference type="EnsemblBacteria" id="ABC23597">
    <property type="protein sequence ID" value="ABC23597"/>
    <property type="gene ID" value="Rru_A2800"/>
</dbReference>
<proteinExistence type="predicted"/>
<dbReference type="Pfam" id="PF12760">
    <property type="entry name" value="Zn_ribbon_IS1595"/>
    <property type="match status" value="1"/>
</dbReference>
<dbReference type="AlphaFoldDB" id="Q2RQJ8"/>
<evidence type="ECO:0000313" key="4">
    <source>
        <dbReference type="Proteomes" id="UP000001929"/>
    </source>
</evidence>
<dbReference type="STRING" id="269796.Rru_A2800"/>
<organism evidence="3 4">
    <name type="scientific">Rhodospirillum rubrum (strain ATCC 11170 / ATH 1.1.1 / DSM 467 / LMG 4362 / NCIMB 8255 / S1)</name>
    <dbReference type="NCBI Taxonomy" id="269796"/>
    <lineage>
        <taxon>Bacteria</taxon>
        <taxon>Pseudomonadati</taxon>
        <taxon>Pseudomonadota</taxon>
        <taxon>Alphaproteobacteria</taxon>
        <taxon>Rhodospirillales</taxon>
        <taxon>Rhodospirillaceae</taxon>
        <taxon>Rhodospirillum</taxon>
    </lineage>
</organism>
<dbReference type="Proteomes" id="UP000001929">
    <property type="component" value="Chromosome"/>
</dbReference>
<evidence type="ECO:0000256" key="1">
    <source>
        <dbReference type="SAM" id="MobiDB-lite"/>
    </source>
</evidence>